<dbReference type="InterPro" id="IPR023459">
    <property type="entry name" value="Tscrpt_elong_fac_GreA/B_fam"/>
</dbReference>
<feature type="domain" description="Regulator of nucleoside diphosphate kinase N-terminal" evidence="2">
    <location>
        <begin position="7"/>
        <end position="46"/>
    </location>
</feature>
<name>A0A1I1ZY37_9BURK</name>
<dbReference type="AlphaFoldDB" id="A0A1I1ZY37"/>
<dbReference type="FunFam" id="3.10.50.30:FF:000002">
    <property type="entry name" value="Regulator of nucleoside diphosphate kinase"/>
    <property type="match status" value="1"/>
</dbReference>
<dbReference type="GO" id="GO:0032784">
    <property type="term" value="P:regulation of DNA-templated transcription elongation"/>
    <property type="evidence" value="ECO:0007669"/>
    <property type="project" value="InterPro"/>
</dbReference>
<dbReference type="Pfam" id="PF14760">
    <property type="entry name" value="Rnk_N"/>
    <property type="match status" value="1"/>
</dbReference>
<evidence type="ECO:0000313" key="4">
    <source>
        <dbReference type="Proteomes" id="UP000199119"/>
    </source>
</evidence>
<feature type="domain" description="Transcription elongation factor GreA/GreB C-terminal" evidence="1">
    <location>
        <begin position="53"/>
        <end position="127"/>
    </location>
</feature>
<dbReference type="Proteomes" id="UP000199119">
    <property type="component" value="Unassembled WGS sequence"/>
</dbReference>
<dbReference type="Pfam" id="PF01272">
    <property type="entry name" value="GreA_GreB"/>
    <property type="match status" value="1"/>
</dbReference>
<dbReference type="InterPro" id="IPR036953">
    <property type="entry name" value="GreA/GreB_C_sf"/>
</dbReference>
<reference evidence="4" key="1">
    <citation type="submission" date="2016-10" db="EMBL/GenBank/DDBJ databases">
        <authorList>
            <person name="Varghese N."/>
            <person name="Submissions S."/>
        </authorList>
    </citation>
    <scope>NUCLEOTIDE SEQUENCE [LARGE SCALE GENOMIC DNA]</scope>
    <source>
        <strain evidence="4">DSM 27981</strain>
    </source>
</reference>
<dbReference type="GO" id="GO:0070063">
    <property type="term" value="F:RNA polymerase binding"/>
    <property type="evidence" value="ECO:0007669"/>
    <property type="project" value="InterPro"/>
</dbReference>
<sequence length="139" mass="14668">MALARSPSITLSSLDVDRIEALMAGIPASAFAGKAALQAELDRAEVLAPADMPPDVVTMNSTVEFSIRETGKTFCLSLVYPRDIDGSADRVSIFAPVGSALLGLSVGDELSWPGPGGQPMTVQVQQIVYQPERAGDLHR</sequence>
<dbReference type="PANTHER" id="PTHR30437">
    <property type="entry name" value="TRANSCRIPTION ELONGATION FACTOR GREA"/>
    <property type="match status" value="1"/>
</dbReference>
<protein>
    <submittedName>
        <fullName evidence="3">GreA/GreB family elongation factor</fullName>
    </submittedName>
</protein>
<keyword evidence="4" id="KW-1185">Reference proteome</keyword>
<keyword evidence="3" id="KW-0251">Elongation factor</keyword>
<accession>A0A1I1ZY37</accession>
<dbReference type="EMBL" id="FONX01000001">
    <property type="protein sequence ID" value="SFE35613.1"/>
    <property type="molecule type" value="Genomic_DNA"/>
</dbReference>
<dbReference type="GO" id="GO:0006354">
    <property type="term" value="P:DNA-templated transcription elongation"/>
    <property type="evidence" value="ECO:0007669"/>
    <property type="project" value="TreeGrafter"/>
</dbReference>
<evidence type="ECO:0000259" key="2">
    <source>
        <dbReference type="Pfam" id="PF14760"/>
    </source>
</evidence>
<dbReference type="STRING" id="1177982.SAMN04489711_101358"/>
<organism evidence="3 4">
    <name type="scientific">Paracidovorax wautersii</name>
    <dbReference type="NCBI Taxonomy" id="1177982"/>
    <lineage>
        <taxon>Bacteria</taxon>
        <taxon>Pseudomonadati</taxon>
        <taxon>Pseudomonadota</taxon>
        <taxon>Betaproteobacteria</taxon>
        <taxon>Burkholderiales</taxon>
        <taxon>Comamonadaceae</taxon>
        <taxon>Paracidovorax</taxon>
    </lineage>
</organism>
<dbReference type="GO" id="GO:0003746">
    <property type="term" value="F:translation elongation factor activity"/>
    <property type="evidence" value="ECO:0007669"/>
    <property type="project" value="UniProtKB-KW"/>
</dbReference>
<dbReference type="Gene3D" id="1.10.286.20">
    <property type="match status" value="1"/>
</dbReference>
<dbReference type="NCBIfam" id="NF004396">
    <property type="entry name" value="PRK05753.1"/>
    <property type="match status" value="1"/>
</dbReference>
<evidence type="ECO:0000313" key="3">
    <source>
        <dbReference type="EMBL" id="SFE35613.1"/>
    </source>
</evidence>
<dbReference type="Gene3D" id="3.10.50.30">
    <property type="entry name" value="Transcription elongation factor, GreA/GreB, C-terminal domain"/>
    <property type="match status" value="1"/>
</dbReference>
<dbReference type="GO" id="GO:0003677">
    <property type="term" value="F:DNA binding"/>
    <property type="evidence" value="ECO:0007669"/>
    <property type="project" value="InterPro"/>
</dbReference>
<dbReference type="InterPro" id="IPR001437">
    <property type="entry name" value="Tscrpt_elong_fac_GreA/B_C"/>
</dbReference>
<dbReference type="SUPFAM" id="SSF54534">
    <property type="entry name" value="FKBP-like"/>
    <property type="match status" value="1"/>
</dbReference>
<proteinExistence type="predicted"/>
<dbReference type="OrthoDB" id="192847at2"/>
<dbReference type="RefSeq" id="WP_092936975.1">
    <property type="nucleotide sequence ID" value="NZ_FONX01000001.1"/>
</dbReference>
<evidence type="ECO:0000259" key="1">
    <source>
        <dbReference type="Pfam" id="PF01272"/>
    </source>
</evidence>
<dbReference type="InterPro" id="IPR029462">
    <property type="entry name" value="Rnk_N"/>
</dbReference>
<dbReference type="PANTHER" id="PTHR30437:SF5">
    <property type="entry name" value="REGULATOR OF NUCLEOSIDE DIPHOSPHATE KINASE"/>
    <property type="match status" value="1"/>
</dbReference>
<keyword evidence="3" id="KW-0648">Protein biosynthesis</keyword>
<gene>
    <name evidence="3" type="ORF">SAMN04489711_101358</name>
</gene>